<feature type="transmembrane region" description="Helical" evidence="11 12">
    <location>
        <begin position="174"/>
        <end position="196"/>
    </location>
</feature>
<dbReference type="VEuPathDB" id="FungiDB:PV10_03253"/>
<dbReference type="EMBL" id="KN847521">
    <property type="protein sequence ID" value="KIV95623.1"/>
    <property type="molecule type" value="Genomic_DNA"/>
</dbReference>
<dbReference type="OrthoDB" id="331948at2759"/>
<evidence type="ECO:0000256" key="3">
    <source>
        <dbReference type="ARBA" id="ARBA00022692"/>
    </source>
</evidence>
<keyword evidence="6 11" id="KW-0472">Membrane</keyword>
<proteinExistence type="inferred from homology"/>
<dbReference type="GeneID" id="27321098"/>
<dbReference type="Pfam" id="PF01529">
    <property type="entry name" value="DHHC"/>
    <property type="match status" value="1"/>
</dbReference>
<dbReference type="PANTHER" id="PTHR12246">
    <property type="entry name" value="PALMITOYLTRANSFERASE ZDHHC16"/>
    <property type="match status" value="1"/>
</dbReference>
<dbReference type="InterPro" id="IPR033682">
    <property type="entry name" value="PFA4"/>
</dbReference>
<accession>A0A0D2A9I9</accession>
<dbReference type="InterPro" id="IPR001594">
    <property type="entry name" value="Palmitoyltrfase_DHHC"/>
</dbReference>
<dbReference type="InterPro" id="IPR039859">
    <property type="entry name" value="PFA4/ZDH16/20/ERF2-like"/>
</dbReference>
<dbReference type="OMA" id="WEIERHK"/>
<feature type="domain" description="Palmitoyltransferase DHHC" evidence="14">
    <location>
        <begin position="85"/>
        <end position="213"/>
    </location>
</feature>
<feature type="transmembrane region" description="Helical" evidence="11 12">
    <location>
        <begin position="40"/>
        <end position="57"/>
    </location>
</feature>
<dbReference type="PROSITE" id="PS50216">
    <property type="entry name" value="DHHC"/>
    <property type="match status" value="1"/>
</dbReference>
<dbReference type="EC" id="2.3.1.225" evidence="11"/>
<evidence type="ECO:0000256" key="13">
    <source>
        <dbReference type="SAM" id="MobiDB-lite"/>
    </source>
</evidence>
<dbReference type="HAMAP" id="MF_03199">
    <property type="entry name" value="DHHC_PAT_PFA4"/>
    <property type="match status" value="1"/>
</dbReference>
<comment type="subcellular location">
    <subcellularLocation>
        <location evidence="11">Endoplasmic reticulum membrane</location>
        <topology evidence="11">Multi-pass membrane protein</topology>
    </subcellularLocation>
    <subcellularLocation>
        <location evidence="1">Membrane</location>
        <topology evidence="1">Multi-pass membrane protein</topology>
    </subcellularLocation>
</comment>
<comment type="caution">
    <text evidence="11">Lacks conserved residue(s) required for the propagation of feature annotation.</text>
</comment>
<evidence type="ECO:0000313" key="16">
    <source>
        <dbReference type="Proteomes" id="UP000054302"/>
    </source>
</evidence>
<evidence type="ECO:0000256" key="8">
    <source>
        <dbReference type="ARBA" id="ARBA00023288"/>
    </source>
</evidence>
<dbReference type="RefSeq" id="XP_016227197.1">
    <property type="nucleotide sequence ID" value="XM_016367679.1"/>
</dbReference>
<evidence type="ECO:0000256" key="4">
    <source>
        <dbReference type="ARBA" id="ARBA00022824"/>
    </source>
</evidence>
<comment type="similarity">
    <text evidence="11">Belongs to the DHHC palmitoyltransferase family. PFA4 subfamily.</text>
</comment>
<dbReference type="HOGENOM" id="CLU_027721_8_1_1"/>
<keyword evidence="2 11" id="KW-0808">Transferase</keyword>
<evidence type="ECO:0000256" key="2">
    <source>
        <dbReference type="ARBA" id="ARBA00022679"/>
    </source>
</evidence>
<gene>
    <name evidence="11" type="primary">PFA4</name>
    <name evidence="15" type="ORF">PV10_03253</name>
</gene>
<comment type="function">
    <text evidence="11">Mediates the reversible addition of palmitate to target proteins, thereby regulating their membrane association and biological function.</text>
</comment>
<keyword evidence="4 11" id="KW-0256">Endoplasmic reticulum</keyword>
<dbReference type="GO" id="GO:0005789">
    <property type="term" value="C:endoplasmic reticulum membrane"/>
    <property type="evidence" value="ECO:0007669"/>
    <property type="project" value="UniProtKB-SubCell"/>
</dbReference>
<feature type="transmembrane region" description="Helical" evidence="11 12">
    <location>
        <begin position="135"/>
        <end position="154"/>
    </location>
</feature>
<keyword evidence="16" id="KW-1185">Reference proteome</keyword>
<evidence type="ECO:0000259" key="14">
    <source>
        <dbReference type="Pfam" id="PF01529"/>
    </source>
</evidence>
<evidence type="ECO:0000256" key="12">
    <source>
        <dbReference type="RuleBase" id="RU079119"/>
    </source>
</evidence>
<keyword evidence="5 11" id="KW-1133">Transmembrane helix</keyword>
<evidence type="ECO:0000256" key="11">
    <source>
        <dbReference type="HAMAP-Rule" id="MF_03199"/>
    </source>
</evidence>
<dbReference type="GO" id="GO:0019706">
    <property type="term" value="F:protein-cysteine S-palmitoyltransferase activity"/>
    <property type="evidence" value="ECO:0007669"/>
    <property type="project" value="UniProtKB-UniRule"/>
</dbReference>
<name>A0A0D2A9I9_EXOME</name>
<evidence type="ECO:0000256" key="1">
    <source>
        <dbReference type="ARBA" id="ARBA00004141"/>
    </source>
</evidence>
<evidence type="ECO:0000256" key="10">
    <source>
        <dbReference type="ARBA" id="ARBA00048048"/>
    </source>
</evidence>
<keyword evidence="3 11" id="KW-0812">Transmembrane</keyword>
<organism evidence="15 16">
    <name type="scientific">Exophiala mesophila</name>
    <name type="common">Black yeast-like fungus</name>
    <dbReference type="NCBI Taxonomy" id="212818"/>
    <lineage>
        <taxon>Eukaryota</taxon>
        <taxon>Fungi</taxon>
        <taxon>Dikarya</taxon>
        <taxon>Ascomycota</taxon>
        <taxon>Pezizomycotina</taxon>
        <taxon>Eurotiomycetes</taxon>
        <taxon>Chaetothyriomycetidae</taxon>
        <taxon>Chaetothyriales</taxon>
        <taxon>Herpotrichiellaceae</taxon>
        <taxon>Exophiala</taxon>
    </lineage>
</organism>
<keyword evidence="8 11" id="KW-0449">Lipoprotein</keyword>
<evidence type="ECO:0000256" key="7">
    <source>
        <dbReference type="ARBA" id="ARBA00023139"/>
    </source>
</evidence>
<keyword evidence="9 11" id="KW-0012">Acyltransferase</keyword>
<dbReference type="AlphaFoldDB" id="A0A0D2A9I9"/>
<reference evidence="15 16" key="1">
    <citation type="submission" date="2015-01" db="EMBL/GenBank/DDBJ databases">
        <title>The Genome Sequence of Exophiala mesophila CBS40295.</title>
        <authorList>
            <consortium name="The Broad Institute Genomics Platform"/>
            <person name="Cuomo C."/>
            <person name="de Hoog S."/>
            <person name="Gorbushina A."/>
            <person name="Stielow B."/>
            <person name="Teixiera M."/>
            <person name="Abouelleil A."/>
            <person name="Chapman S.B."/>
            <person name="Priest M."/>
            <person name="Young S.K."/>
            <person name="Wortman J."/>
            <person name="Nusbaum C."/>
            <person name="Birren B."/>
        </authorList>
    </citation>
    <scope>NUCLEOTIDE SEQUENCE [LARGE SCALE GENOMIC DNA]</scope>
    <source>
        <strain evidence="15 16">CBS 40295</strain>
    </source>
</reference>
<feature type="region of interest" description="Disordered" evidence="13">
    <location>
        <begin position="366"/>
        <end position="400"/>
    </location>
</feature>
<dbReference type="STRING" id="212818.A0A0D2A9I9"/>
<evidence type="ECO:0000256" key="5">
    <source>
        <dbReference type="ARBA" id="ARBA00022989"/>
    </source>
</evidence>
<evidence type="ECO:0000313" key="15">
    <source>
        <dbReference type="EMBL" id="KIV95623.1"/>
    </source>
</evidence>
<dbReference type="Proteomes" id="UP000054302">
    <property type="component" value="Unassembled WGS sequence"/>
</dbReference>
<feature type="active site" description="S-palmitoyl cysteine intermediate" evidence="11">
    <location>
        <position position="117"/>
    </location>
</feature>
<comment type="catalytic activity">
    <reaction evidence="10 11 12">
        <text>L-cysteinyl-[protein] + hexadecanoyl-CoA = S-hexadecanoyl-L-cysteinyl-[protein] + CoA</text>
        <dbReference type="Rhea" id="RHEA:36683"/>
        <dbReference type="Rhea" id="RHEA-COMP:10131"/>
        <dbReference type="Rhea" id="RHEA-COMP:11032"/>
        <dbReference type="ChEBI" id="CHEBI:29950"/>
        <dbReference type="ChEBI" id="CHEBI:57287"/>
        <dbReference type="ChEBI" id="CHEBI:57379"/>
        <dbReference type="ChEBI" id="CHEBI:74151"/>
        <dbReference type="EC" id="2.3.1.225"/>
    </reaction>
</comment>
<protein>
    <recommendedName>
        <fullName evidence="11">Palmitoyltransferase PFA4</fullName>
        <ecNumber evidence="11">2.3.1.225</ecNumber>
    </recommendedName>
    <alternativeName>
        <fullName evidence="11">Protein S-acyltransferase</fullName>
        <shortName evidence="11">PAT</shortName>
    </alternativeName>
    <alternativeName>
        <fullName evidence="11">Protein fatty acyltransferase 4</fullName>
    </alternativeName>
</protein>
<evidence type="ECO:0000256" key="9">
    <source>
        <dbReference type="ARBA" id="ARBA00023315"/>
    </source>
</evidence>
<sequence>MQKGTLSKLAVPVVSVLIAFLSYGSQLLFPRMDPGPLDTQQTWCFNLMVIGIWISYARACITSPGQVPPDWKPVSPDAGKHPGPRRRYCRKCNAVKAPRSHHCKVCQRCIPKMDHHCPWTSNCVSHFTFPHFMRFLWYAVASMAYLEYLLFLRAQVIWQNRHLPSYLGPSVSQLVALLILLLVNSITLFLVGITFARTVWGLGGNVTTIESWEIERHEQLLRRARVLGGYLDGPDGVRVAIVRQEFPYDIGIWSNIVQGMGSRNVIAWFWPLSATPRTNGLEFDENGFEDAGITWPPPDPDRMPRMERDYGRDDAFVYSGSNLTSEQEIQAFKRRQQNDYQQRADYYGIQRRRPFHERYDPDLKDAVDEEEDADTASQSGSGEEGWQDTGGNRLKDFGVDEDIEFYDEDDIPISELLRRRQG</sequence>
<keyword evidence="7 11" id="KW-0564">Palmitate</keyword>
<comment type="domain">
    <text evidence="11 12">The DHHC domain is required for palmitoyltransferase activity.</text>
</comment>
<evidence type="ECO:0000256" key="6">
    <source>
        <dbReference type="ARBA" id="ARBA00023136"/>
    </source>
</evidence>